<keyword evidence="3" id="KW-0998">Cell outer membrane</keyword>
<keyword evidence="2 4" id="KW-0472">Membrane</keyword>
<dbReference type="PANTHER" id="PTHR30329">
    <property type="entry name" value="STATOR ELEMENT OF FLAGELLAR MOTOR COMPLEX"/>
    <property type="match status" value="1"/>
</dbReference>
<comment type="caution">
    <text evidence="7">The sequence shown here is derived from an EMBL/GenBank/DDBJ whole genome shotgun (WGS) entry which is preliminary data.</text>
</comment>
<dbReference type="AlphaFoldDB" id="A0A7J5ADV3"/>
<dbReference type="SUPFAM" id="SSF82171">
    <property type="entry name" value="DPP6 N-terminal domain-like"/>
    <property type="match status" value="1"/>
</dbReference>
<dbReference type="InterPro" id="IPR036737">
    <property type="entry name" value="OmpA-like_sf"/>
</dbReference>
<dbReference type="Gene3D" id="3.30.1330.60">
    <property type="entry name" value="OmpA-like domain"/>
    <property type="match status" value="1"/>
</dbReference>
<sequence length="684" mass="79127">MKKIITILITIFIVSLSNAQINRDLKRAHKYFNRTFYSQAIPLYEKVISENKSYEAIRNLADAYYFLNNMNKASKYYKLLFRKYRKIIKEPYFFRYANALKAQGEYNKANNLLRSHYKDEQLSDLEKSIVYLENIAAIGNRYKIENLNINTENSEFGAIQKGNSIIFAAPKKEEGYHKRFGWTGNNYLDIYEVSVNQINEENIKSFSSSINTKVHESNIIFTKDGKTAYFTRNNLVKGKRKKDNKKVTHVQIYKAELIKGKWKNITPLPFNSNEYSTEHPALSNDEKTLYFASDMPNGFGSFDIYSVTIHNNNTYGVPKNLGATINTEKKEQFPFVSKDGKLYFSSNGHPGFGSLDVFVSAITNNKYSKPDNVGLPINSGYDDFSFNINSDTKEGFFASNRLEGKGSDDIYKIVEEKPLVIEDCKQYISGIITDIDTEEILPNTTIILSNKTTNKVTEINTDNEGKFFFTVACETTYIVKAIKEGYKTEQRTLSLNKERKKNNDASMSLKSILQLEKEKREAIALQNAKEKELKRKQNLQLEIEKQKKIKEIIAKEKDIVPKNGQLVVRTDDINFDYNLWYLRRDTKKAIDKVIKLMKKYPDMVMEVGTHSDIRGNNKYNLELSQKRATAVRMYFMKNDIEPDRITAVGYGETKPIVKCKTEEDCSEEQHELNRRCEFVIKQIL</sequence>
<dbReference type="Gene3D" id="2.60.40.1120">
    <property type="entry name" value="Carboxypeptidase-like, regulatory domain"/>
    <property type="match status" value="1"/>
</dbReference>
<comment type="subcellular location">
    <subcellularLocation>
        <location evidence="1">Cell outer membrane</location>
    </subcellularLocation>
</comment>
<evidence type="ECO:0000259" key="6">
    <source>
        <dbReference type="PROSITE" id="PS51123"/>
    </source>
</evidence>
<dbReference type="InterPro" id="IPR006665">
    <property type="entry name" value="OmpA-like"/>
</dbReference>
<evidence type="ECO:0000313" key="7">
    <source>
        <dbReference type="EMBL" id="KAB1155229.1"/>
    </source>
</evidence>
<dbReference type="Proteomes" id="UP000467305">
    <property type="component" value="Unassembled WGS sequence"/>
</dbReference>
<dbReference type="InterPro" id="IPR050330">
    <property type="entry name" value="Bact_OuterMem_StrucFunc"/>
</dbReference>
<dbReference type="RefSeq" id="WP_150900339.1">
    <property type="nucleotide sequence ID" value="NZ_WAAU01000024.1"/>
</dbReference>
<dbReference type="CDD" id="cd07185">
    <property type="entry name" value="OmpA_C-like"/>
    <property type="match status" value="1"/>
</dbReference>
<dbReference type="EMBL" id="WAAU01000024">
    <property type="protein sequence ID" value="KAB1155229.1"/>
    <property type="molecule type" value="Genomic_DNA"/>
</dbReference>
<evidence type="ECO:0000256" key="3">
    <source>
        <dbReference type="ARBA" id="ARBA00023237"/>
    </source>
</evidence>
<dbReference type="PANTHER" id="PTHR30329:SF21">
    <property type="entry name" value="LIPOPROTEIN YIAD-RELATED"/>
    <property type="match status" value="1"/>
</dbReference>
<dbReference type="Pfam" id="PF00691">
    <property type="entry name" value="OmpA"/>
    <property type="match status" value="1"/>
</dbReference>
<dbReference type="PROSITE" id="PS51123">
    <property type="entry name" value="OMPA_2"/>
    <property type="match status" value="1"/>
</dbReference>
<dbReference type="InterPro" id="IPR006664">
    <property type="entry name" value="OMP_bac"/>
</dbReference>
<proteinExistence type="predicted"/>
<dbReference type="Gene3D" id="1.25.40.10">
    <property type="entry name" value="Tetratricopeptide repeat domain"/>
    <property type="match status" value="1"/>
</dbReference>
<accession>A0A7J5ADV3</accession>
<dbReference type="SUPFAM" id="SSF48452">
    <property type="entry name" value="TPR-like"/>
    <property type="match status" value="1"/>
</dbReference>
<dbReference type="OrthoDB" id="9809364at2"/>
<dbReference type="PRINTS" id="PR01021">
    <property type="entry name" value="OMPADOMAIN"/>
</dbReference>
<evidence type="ECO:0000256" key="2">
    <source>
        <dbReference type="ARBA" id="ARBA00023136"/>
    </source>
</evidence>
<protein>
    <submittedName>
        <fullName evidence="7">OmpA family protein</fullName>
    </submittedName>
</protein>
<evidence type="ECO:0000256" key="4">
    <source>
        <dbReference type="PROSITE-ProRule" id="PRU00473"/>
    </source>
</evidence>
<dbReference type="Pfam" id="PF13620">
    <property type="entry name" value="CarboxypepD_reg"/>
    <property type="match status" value="1"/>
</dbReference>
<feature type="coiled-coil region" evidence="5">
    <location>
        <begin position="512"/>
        <end position="556"/>
    </location>
</feature>
<dbReference type="Pfam" id="PF07676">
    <property type="entry name" value="PD40"/>
    <property type="match status" value="3"/>
</dbReference>
<dbReference type="SUPFAM" id="SSF49464">
    <property type="entry name" value="Carboxypeptidase regulatory domain-like"/>
    <property type="match status" value="1"/>
</dbReference>
<dbReference type="InterPro" id="IPR011659">
    <property type="entry name" value="WD40"/>
</dbReference>
<name>A0A7J5ADV3_9FLAO</name>
<evidence type="ECO:0000313" key="8">
    <source>
        <dbReference type="Proteomes" id="UP000467305"/>
    </source>
</evidence>
<evidence type="ECO:0000256" key="1">
    <source>
        <dbReference type="ARBA" id="ARBA00004442"/>
    </source>
</evidence>
<feature type="domain" description="OmpA-like" evidence="6">
    <location>
        <begin position="562"/>
        <end position="684"/>
    </location>
</feature>
<dbReference type="GO" id="GO:0009279">
    <property type="term" value="C:cell outer membrane"/>
    <property type="evidence" value="ECO:0007669"/>
    <property type="project" value="UniProtKB-SubCell"/>
</dbReference>
<dbReference type="Gene3D" id="2.120.10.30">
    <property type="entry name" value="TolB, C-terminal domain"/>
    <property type="match status" value="1"/>
</dbReference>
<keyword evidence="8" id="KW-1185">Reference proteome</keyword>
<dbReference type="InterPro" id="IPR011042">
    <property type="entry name" value="6-blade_b-propeller_TolB-like"/>
</dbReference>
<dbReference type="InterPro" id="IPR008969">
    <property type="entry name" value="CarboxyPept-like_regulatory"/>
</dbReference>
<organism evidence="7 8">
    <name type="scientific">Tenacibaculum aiptasiae</name>
    <dbReference type="NCBI Taxonomy" id="426481"/>
    <lineage>
        <taxon>Bacteria</taxon>
        <taxon>Pseudomonadati</taxon>
        <taxon>Bacteroidota</taxon>
        <taxon>Flavobacteriia</taxon>
        <taxon>Flavobacteriales</taxon>
        <taxon>Flavobacteriaceae</taxon>
        <taxon>Tenacibaculum</taxon>
    </lineage>
</organism>
<gene>
    <name evidence="7" type="ORF">F7018_12180</name>
</gene>
<dbReference type="InterPro" id="IPR011990">
    <property type="entry name" value="TPR-like_helical_dom_sf"/>
</dbReference>
<keyword evidence="5" id="KW-0175">Coiled coil</keyword>
<dbReference type="SUPFAM" id="SSF103088">
    <property type="entry name" value="OmpA-like"/>
    <property type="match status" value="1"/>
</dbReference>
<reference evidence="7 8" key="1">
    <citation type="submission" date="2019-09" db="EMBL/GenBank/DDBJ databases">
        <authorList>
            <person name="Cao W.R."/>
        </authorList>
    </citation>
    <scope>NUCLEOTIDE SEQUENCE [LARGE SCALE GENOMIC DNA]</scope>
    <source>
        <strain evidence="8">a4</strain>
    </source>
</reference>
<evidence type="ECO:0000256" key="5">
    <source>
        <dbReference type="SAM" id="Coils"/>
    </source>
</evidence>